<keyword evidence="2" id="KW-1185">Reference proteome</keyword>
<dbReference type="Proteomes" id="UP001384579">
    <property type="component" value="Unassembled WGS sequence"/>
</dbReference>
<name>A0ABU8YVU2_9CYAN</name>
<accession>A0ABU8YVU2</accession>
<reference evidence="1 2" key="1">
    <citation type="journal article" date="2020" name="Harmful Algae">
        <title>Molecular and morphological characterization of a novel dihydroanatoxin-a producing Microcoleus species (cyanobacteria) from the Russian River, California, USA.</title>
        <authorList>
            <person name="Conklin K.Y."/>
            <person name="Stancheva R."/>
            <person name="Otten T.G."/>
            <person name="Fadness R."/>
            <person name="Boyer G.L."/>
            <person name="Read B."/>
            <person name="Zhang X."/>
            <person name="Sheath R.G."/>
        </authorList>
    </citation>
    <scope>NUCLEOTIDE SEQUENCE [LARGE SCALE GENOMIC DNA]</scope>
    <source>
        <strain evidence="1 2">PTRS2</strain>
    </source>
</reference>
<proteinExistence type="predicted"/>
<comment type="caution">
    <text evidence="1">The sequence shown here is derived from an EMBL/GenBank/DDBJ whole genome shotgun (WGS) entry which is preliminary data.</text>
</comment>
<dbReference type="RefSeq" id="WP_340526189.1">
    <property type="nucleotide sequence ID" value="NZ_JBBLXS010000623.1"/>
</dbReference>
<evidence type="ECO:0008006" key="3">
    <source>
        <dbReference type="Google" id="ProtNLM"/>
    </source>
</evidence>
<evidence type="ECO:0000313" key="2">
    <source>
        <dbReference type="Proteomes" id="UP001384579"/>
    </source>
</evidence>
<organism evidence="1 2">
    <name type="scientific">Microcoleus anatoxicus PTRS2</name>
    <dbReference type="NCBI Taxonomy" id="2705321"/>
    <lineage>
        <taxon>Bacteria</taxon>
        <taxon>Bacillati</taxon>
        <taxon>Cyanobacteriota</taxon>
        <taxon>Cyanophyceae</taxon>
        <taxon>Oscillatoriophycideae</taxon>
        <taxon>Oscillatoriales</taxon>
        <taxon>Microcoleaceae</taxon>
        <taxon>Microcoleus</taxon>
        <taxon>Microcoleus anatoxicus</taxon>
    </lineage>
</organism>
<dbReference type="EMBL" id="JBBLXS010000623">
    <property type="protein sequence ID" value="MEK0188458.1"/>
    <property type="molecule type" value="Genomic_DNA"/>
</dbReference>
<evidence type="ECO:0000313" key="1">
    <source>
        <dbReference type="EMBL" id="MEK0188458.1"/>
    </source>
</evidence>
<gene>
    <name evidence="1" type="ORF">WMG39_26970</name>
</gene>
<sequence>MSTQEQARSLMMRHQNRVVNRQQSLLSRVAAEIGLDTSSHHRGRSQI</sequence>
<protein>
    <recommendedName>
        <fullName evidence="3">Glutamine synthetase inactivating factor IF7</fullName>
    </recommendedName>
</protein>